<keyword evidence="3" id="KW-1185">Reference proteome</keyword>
<sequence length="161" mass="19297">MVKKKQSTRDVLEQINYPIKYKKFSKAFKKIKKADRRFFIKLLKVFCTEINNHEYVHYASYSALNLNQQGVILLLDDRAILVHSKEKTKLVHFNQIKYKEIDTIDFDRVNSDNKDELYGSLFLRVKRKNLGTKNFTVRNLKRDDLPEITEFIRMKMPIHKI</sequence>
<protein>
    <recommendedName>
        <fullName evidence="1">YokE-like PH domain-containing protein</fullName>
    </recommendedName>
</protein>
<organism evidence="2 3">
    <name type="scientific">Macrococcus lamae</name>
    <dbReference type="NCBI Taxonomy" id="198484"/>
    <lineage>
        <taxon>Bacteria</taxon>
        <taxon>Bacillati</taxon>
        <taxon>Bacillota</taxon>
        <taxon>Bacilli</taxon>
        <taxon>Bacillales</taxon>
        <taxon>Staphylococcaceae</taxon>
        <taxon>Macrococcus</taxon>
    </lineage>
</organism>
<feature type="domain" description="YokE-like PH" evidence="1">
    <location>
        <begin position="51"/>
        <end position="153"/>
    </location>
</feature>
<evidence type="ECO:0000313" key="2">
    <source>
        <dbReference type="EMBL" id="TDM07485.1"/>
    </source>
</evidence>
<evidence type="ECO:0000313" key="3">
    <source>
        <dbReference type="Proteomes" id="UP000294802"/>
    </source>
</evidence>
<gene>
    <name evidence="2" type="ORF">ERX29_08605</name>
</gene>
<dbReference type="Proteomes" id="UP000294802">
    <property type="component" value="Unassembled WGS sequence"/>
</dbReference>
<dbReference type="AlphaFoldDB" id="A0A4R6BT66"/>
<accession>A0A4R6BT66</accession>
<dbReference type="RefSeq" id="WP_133444276.1">
    <property type="nucleotide sequence ID" value="NZ_SCWB01000014.1"/>
</dbReference>
<proteinExistence type="predicted"/>
<reference evidence="2 3" key="1">
    <citation type="submission" date="2019-01" db="EMBL/GenBank/DDBJ databases">
        <title>Draft genome sequences of the type strains of six Macrococcus species.</title>
        <authorList>
            <person name="Mazhar S."/>
            <person name="Altermann E."/>
            <person name="Hill C."/>
            <person name="Mcauliffe O."/>
        </authorList>
    </citation>
    <scope>NUCLEOTIDE SEQUENCE [LARGE SCALE GENOMIC DNA]</scope>
    <source>
        <strain evidence="2 3">CCM4815</strain>
    </source>
</reference>
<dbReference type="Pfam" id="PF14470">
    <property type="entry name" value="bPH_3"/>
    <property type="match status" value="1"/>
</dbReference>
<dbReference type="OrthoDB" id="2418604at2"/>
<comment type="caution">
    <text evidence="2">The sequence shown here is derived from an EMBL/GenBank/DDBJ whole genome shotgun (WGS) entry which is preliminary data.</text>
</comment>
<evidence type="ECO:0000259" key="1">
    <source>
        <dbReference type="Pfam" id="PF14470"/>
    </source>
</evidence>
<dbReference type="EMBL" id="SCWB01000014">
    <property type="protein sequence ID" value="TDM07485.1"/>
    <property type="molecule type" value="Genomic_DNA"/>
</dbReference>
<name>A0A4R6BT66_9STAP</name>
<dbReference type="InterPro" id="IPR039519">
    <property type="entry name" value="YokE-like_PH"/>
</dbReference>